<keyword evidence="1" id="KW-0472">Membrane</keyword>
<sequence length="108" mass="12354">MQLTALSQWVSIVALLLSVANLLWAWISRPARDVGARVDDVNDRIDEAMDGLKGHDRRIQRVEDDMRHLPTKKDLHEVEIKITSIKTELDVVAKVVSRIDDFLRSNKP</sequence>
<dbReference type="AlphaFoldDB" id="A0A7W5ZRX1"/>
<organism evidence="2 3">
    <name type="scientific">Novosphingobium hassiacum</name>
    <dbReference type="NCBI Taxonomy" id="173676"/>
    <lineage>
        <taxon>Bacteria</taxon>
        <taxon>Pseudomonadati</taxon>
        <taxon>Pseudomonadota</taxon>
        <taxon>Alphaproteobacteria</taxon>
        <taxon>Sphingomonadales</taxon>
        <taxon>Sphingomonadaceae</taxon>
        <taxon>Novosphingobium</taxon>
    </lineage>
</organism>
<gene>
    <name evidence="2" type="ORF">GGQ88_000133</name>
</gene>
<proteinExistence type="predicted"/>
<reference evidence="2 3" key="1">
    <citation type="submission" date="2020-08" db="EMBL/GenBank/DDBJ databases">
        <title>Genomic Encyclopedia of Type Strains, Phase IV (KMG-IV): sequencing the most valuable type-strain genomes for metagenomic binning, comparative biology and taxonomic classification.</title>
        <authorList>
            <person name="Goeker M."/>
        </authorList>
    </citation>
    <scope>NUCLEOTIDE SEQUENCE [LARGE SCALE GENOMIC DNA]</scope>
    <source>
        <strain evidence="2 3">DSM 14552</strain>
    </source>
</reference>
<accession>A0A7W5ZRX1</accession>
<keyword evidence="1" id="KW-0812">Transmembrane</keyword>
<dbReference type="Pfam" id="PF10805">
    <property type="entry name" value="DUF2730"/>
    <property type="match status" value="1"/>
</dbReference>
<feature type="transmembrane region" description="Helical" evidence="1">
    <location>
        <begin position="6"/>
        <end position="27"/>
    </location>
</feature>
<evidence type="ECO:0000256" key="1">
    <source>
        <dbReference type="SAM" id="Phobius"/>
    </source>
</evidence>
<dbReference type="Proteomes" id="UP000562395">
    <property type="component" value="Unassembled WGS sequence"/>
</dbReference>
<dbReference type="InterPro" id="IPR020269">
    <property type="entry name" value="Phage_Mu_Releasin"/>
</dbReference>
<name>A0A7W5ZRX1_9SPHN</name>
<keyword evidence="3" id="KW-1185">Reference proteome</keyword>
<comment type="caution">
    <text evidence="2">The sequence shown here is derived from an EMBL/GenBank/DDBJ whole genome shotgun (WGS) entry which is preliminary data.</text>
</comment>
<evidence type="ECO:0008006" key="4">
    <source>
        <dbReference type="Google" id="ProtNLM"/>
    </source>
</evidence>
<dbReference type="EMBL" id="JACICY010000001">
    <property type="protein sequence ID" value="MBB3858893.1"/>
    <property type="molecule type" value="Genomic_DNA"/>
</dbReference>
<protein>
    <recommendedName>
        <fullName evidence="4">DUF2730 family protein</fullName>
    </recommendedName>
</protein>
<dbReference type="RefSeq" id="WP_183611100.1">
    <property type="nucleotide sequence ID" value="NZ_JACICY010000001.1"/>
</dbReference>
<keyword evidence="1" id="KW-1133">Transmembrane helix</keyword>
<evidence type="ECO:0000313" key="2">
    <source>
        <dbReference type="EMBL" id="MBB3858893.1"/>
    </source>
</evidence>
<evidence type="ECO:0000313" key="3">
    <source>
        <dbReference type="Proteomes" id="UP000562395"/>
    </source>
</evidence>